<dbReference type="GO" id="GO:0018909">
    <property type="term" value="P:dodecyl sulfate metabolic process"/>
    <property type="evidence" value="ECO:0007669"/>
    <property type="project" value="InterPro"/>
</dbReference>
<dbReference type="Gene3D" id="3.60.15.30">
    <property type="entry name" value="Metallo-beta-lactamase domain"/>
    <property type="match status" value="1"/>
</dbReference>
<gene>
    <name evidence="7" type="ORF">HQ497_13045</name>
</gene>
<evidence type="ECO:0000259" key="6">
    <source>
        <dbReference type="SMART" id="SM00849"/>
    </source>
</evidence>
<dbReference type="CDD" id="cd07710">
    <property type="entry name" value="arylsulfatase_Sdsa1-like_MBL-fold"/>
    <property type="match status" value="1"/>
</dbReference>
<dbReference type="InterPro" id="IPR029228">
    <property type="entry name" value="Alkyl_sulf_dimr"/>
</dbReference>
<dbReference type="InterPro" id="IPR036527">
    <property type="entry name" value="SCP2_sterol-bd_dom_sf"/>
</dbReference>
<dbReference type="GO" id="GO:0046872">
    <property type="term" value="F:metal ion binding"/>
    <property type="evidence" value="ECO:0007669"/>
    <property type="project" value="UniProtKB-KW"/>
</dbReference>
<dbReference type="AlphaFoldDB" id="A0A972W1L0"/>
<dbReference type="EMBL" id="JABMOJ010000494">
    <property type="protein sequence ID" value="NQV66280.1"/>
    <property type="molecule type" value="Genomic_DNA"/>
</dbReference>
<evidence type="ECO:0000313" key="7">
    <source>
        <dbReference type="EMBL" id="NQV66280.1"/>
    </source>
</evidence>
<dbReference type="Pfam" id="PF00753">
    <property type="entry name" value="Lactamase_B"/>
    <property type="match status" value="1"/>
</dbReference>
<dbReference type="InterPro" id="IPR052195">
    <property type="entry name" value="Bact_Alkyl/Aryl-Sulfatase"/>
</dbReference>
<feature type="region of interest" description="Disordered" evidence="5">
    <location>
        <begin position="1"/>
        <end position="25"/>
    </location>
</feature>
<dbReference type="InterPro" id="IPR044097">
    <property type="entry name" value="Bds1/SdsA1_MBL-fold"/>
</dbReference>
<dbReference type="GO" id="GO:0018741">
    <property type="term" value="F:linear primary-alkylsulfatase activity"/>
    <property type="evidence" value="ECO:0007669"/>
    <property type="project" value="InterPro"/>
</dbReference>
<proteinExistence type="inferred from homology"/>
<feature type="domain" description="Metallo-beta-lactamase" evidence="6">
    <location>
        <begin position="52"/>
        <end position="269"/>
    </location>
</feature>
<organism evidence="7 8">
    <name type="scientific">SAR86 cluster bacterium</name>
    <dbReference type="NCBI Taxonomy" id="2030880"/>
    <lineage>
        <taxon>Bacteria</taxon>
        <taxon>Pseudomonadati</taxon>
        <taxon>Pseudomonadota</taxon>
        <taxon>Gammaproteobacteria</taxon>
        <taxon>SAR86 cluster</taxon>
    </lineage>
</organism>
<evidence type="ECO:0000256" key="5">
    <source>
        <dbReference type="SAM" id="MobiDB-lite"/>
    </source>
</evidence>
<dbReference type="Proteomes" id="UP000754644">
    <property type="component" value="Unassembled WGS sequence"/>
</dbReference>
<dbReference type="InterPro" id="IPR036866">
    <property type="entry name" value="RibonucZ/Hydroxyglut_hydro"/>
</dbReference>
<dbReference type="SUPFAM" id="SSF56281">
    <property type="entry name" value="Metallo-hydrolase/oxidoreductase"/>
    <property type="match status" value="1"/>
</dbReference>
<dbReference type="Gene3D" id="1.25.40.880">
    <property type="entry name" value="Alkyl sulfatase, dimerisation domain"/>
    <property type="match status" value="1"/>
</dbReference>
<dbReference type="Pfam" id="PF14864">
    <property type="entry name" value="Alkyl_sulf_C"/>
    <property type="match status" value="1"/>
</dbReference>
<evidence type="ECO:0000256" key="3">
    <source>
        <dbReference type="ARBA" id="ARBA00022833"/>
    </source>
</evidence>
<dbReference type="InterPro" id="IPR001279">
    <property type="entry name" value="Metallo-B-lactamas"/>
</dbReference>
<evidence type="ECO:0000313" key="8">
    <source>
        <dbReference type="Proteomes" id="UP000754644"/>
    </source>
</evidence>
<comment type="caution">
    <text evidence="7">The sequence shown here is derived from an EMBL/GenBank/DDBJ whole genome shotgun (WGS) entry which is preliminary data.</text>
</comment>
<dbReference type="SMART" id="SM00849">
    <property type="entry name" value="Lactamase_B"/>
    <property type="match status" value="1"/>
</dbReference>
<sequence length="581" mass="63370">MNLIPASFDPSATATGPEGQRAHPATIDHSQRLEEKLYKLGSHAWTMVGNGLSNQSFIEGPEGLIVIDTGECIEEMNAALAAIRQETNAPIVACIYTHFHYVGGTQALLDESGNADLPVYGHSGIDANLMRFSGEVGPRGARGLVHQFAVVLPTEGEDGLVNVGLGRFYRNPEHAPFTRGYISAKHTFSENTTLSIAGLKVEIYPAPSDATDSVTIWFPELSVAINNLLWPALFNVFAIRGEEYRDPRVLLRGLDQLEGLKANYLLGAHGPPVEGAQLISDSIIDSRDAIQYMWDQTVRGANQGLTLDQLVTVVQLPEHFKNRYQTQQFYGVVEHHVRQIYTGLFGWFDEDEAKLFPTPAPDRGRKLVEGFGGTAKVRTIIDQALLDQDYRWAIELSSWLVRASLNAHGRADAGEQEDRNRLAAGLRGVAQSTTAANVRNWSLTRARELEGLVDVDRLRGHRFRAADLLRGAPTDSVPILKVLLVPARAEGLAASLCIAFDDGSRAGLRLRHQVAIPTDGANADMTLIISHQHWAQLLGGKVALATLLADGNADTAGMDEQVQRFLSCFDLPTLQPASTPA</sequence>
<dbReference type="Gene3D" id="3.30.1050.10">
    <property type="entry name" value="SCP2 sterol-binding domain"/>
    <property type="match status" value="1"/>
</dbReference>
<name>A0A972W1L0_9GAMM</name>
<keyword evidence="2" id="KW-0378">Hydrolase</keyword>
<keyword evidence="3" id="KW-0862">Zinc</keyword>
<accession>A0A972W1L0</accession>
<dbReference type="GO" id="GO:0046983">
    <property type="term" value="F:protein dimerization activity"/>
    <property type="evidence" value="ECO:0007669"/>
    <property type="project" value="InterPro"/>
</dbReference>
<dbReference type="Pfam" id="PF14863">
    <property type="entry name" value="Alkyl_sulf_dimr"/>
    <property type="match status" value="1"/>
</dbReference>
<dbReference type="InterPro" id="IPR038536">
    <property type="entry name" value="Alkyl/aryl-sulf_dimr_sf"/>
</dbReference>
<dbReference type="PANTHER" id="PTHR43223:SF2">
    <property type="entry name" value="METALLO-BETA-LACTAMASE DOMAIN-CONTAINING PROTEIN"/>
    <property type="match status" value="1"/>
</dbReference>
<reference evidence="7" key="1">
    <citation type="submission" date="2020-05" db="EMBL/GenBank/DDBJ databases">
        <title>Sulfur intermediates as new biogeochemical hubs in an aquatic model microbial ecosystem.</title>
        <authorList>
            <person name="Vigneron A."/>
        </authorList>
    </citation>
    <scope>NUCLEOTIDE SEQUENCE</scope>
    <source>
        <strain evidence="7">Bin.250</strain>
    </source>
</reference>
<dbReference type="InterPro" id="IPR029229">
    <property type="entry name" value="Alkyl_sulf_C"/>
</dbReference>
<protein>
    <submittedName>
        <fullName evidence="7">MBL fold metallo-hydrolase</fullName>
    </submittedName>
</protein>
<comment type="similarity">
    <text evidence="4">Belongs to the metallo-beta-lactamase superfamily. Type III sulfatase family.</text>
</comment>
<dbReference type="SUPFAM" id="SSF55718">
    <property type="entry name" value="SCP-like"/>
    <property type="match status" value="1"/>
</dbReference>
<evidence type="ECO:0000256" key="2">
    <source>
        <dbReference type="ARBA" id="ARBA00022801"/>
    </source>
</evidence>
<evidence type="ECO:0000256" key="4">
    <source>
        <dbReference type="ARBA" id="ARBA00033751"/>
    </source>
</evidence>
<dbReference type="PANTHER" id="PTHR43223">
    <property type="entry name" value="ALKYL/ARYL-SULFATASE"/>
    <property type="match status" value="1"/>
</dbReference>
<keyword evidence="1" id="KW-0479">Metal-binding</keyword>
<evidence type="ECO:0000256" key="1">
    <source>
        <dbReference type="ARBA" id="ARBA00022723"/>
    </source>
</evidence>